<dbReference type="PANTHER" id="PTHR12004:SF13">
    <property type="entry name" value="PRORELAXIN H2"/>
    <property type="match status" value="1"/>
</dbReference>
<dbReference type="STRING" id="28377.ENSACAP00000019985"/>
<dbReference type="CDD" id="cd04365">
    <property type="entry name" value="IlGF_relaxin_like"/>
    <property type="match status" value="1"/>
</dbReference>
<evidence type="ECO:0000256" key="6">
    <source>
        <dbReference type="ARBA" id="ARBA00022702"/>
    </source>
</evidence>
<keyword evidence="6" id="KW-0372">Hormone</keyword>
<reference evidence="10" key="2">
    <citation type="submission" date="2025-08" db="UniProtKB">
        <authorList>
            <consortium name="Ensembl"/>
        </authorList>
    </citation>
    <scope>IDENTIFICATION</scope>
</reference>
<name>G1KXC3_ANOCA</name>
<evidence type="ECO:0000256" key="8">
    <source>
        <dbReference type="SAM" id="SignalP"/>
    </source>
</evidence>
<comment type="subcellular location">
    <subcellularLocation>
        <location evidence="1">Secreted</location>
    </subcellularLocation>
</comment>
<evidence type="ECO:0000256" key="7">
    <source>
        <dbReference type="ARBA" id="ARBA00023157"/>
    </source>
</evidence>
<comment type="subunit">
    <text evidence="3">Heterodimer of a B chain and an A chain linked by two disulfide bonds.</text>
</comment>
<evidence type="ECO:0000313" key="10">
    <source>
        <dbReference type="Ensembl" id="ENSACAP00000019985.2"/>
    </source>
</evidence>
<evidence type="ECO:0000256" key="4">
    <source>
        <dbReference type="ARBA" id="ARBA00022525"/>
    </source>
</evidence>
<dbReference type="SMART" id="SM00078">
    <property type="entry name" value="IlGF"/>
    <property type="match status" value="1"/>
</dbReference>
<dbReference type="HOGENOM" id="CLU_120043_0_0_1"/>
<keyword evidence="7" id="KW-1015">Disulfide bond</keyword>
<dbReference type="Ensembl" id="ENSACAT00000027629.3">
    <property type="protein sequence ID" value="ENSACAP00000019985.2"/>
    <property type="gene ID" value="ENSACAG00000024061.3"/>
</dbReference>
<proteinExistence type="inferred from homology"/>
<dbReference type="GeneID" id="103277661"/>
<feature type="domain" description="Insulin-like" evidence="9">
    <location>
        <begin position="35"/>
        <end position="196"/>
    </location>
</feature>
<dbReference type="InterPro" id="IPR036438">
    <property type="entry name" value="Insulin-like_sf"/>
</dbReference>
<organism evidence="10 11">
    <name type="scientific">Anolis carolinensis</name>
    <name type="common">Green anole</name>
    <name type="synonym">American chameleon</name>
    <dbReference type="NCBI Taxonomy" id="28377"/>
    <lineage>
        <taxon>Eukaryota</taxon>
        <taxon>Metazoa</taxon>
        <taxon>Chordata</taxon>
        <taxon>Craniata</taxon>
        <taxon>Vertebrata</taxon>
        <taxon>Euteleostomi</taxon>
        <taxon>Lepidosauria</taxon>
        <taxon>Squamata</taxon>
        <taxon>Bifurcata</taxon>
        <taxon>Unidentata</taxon>
        <taxon>Episquamata</taxon>
        <taxon>Toxicofera</taxon>
        <taxon>Iguania</taxon>
        <taxon>Dactyloidae</taxon>
        <taxon>Anolis</taxon>
    </lineage>
</organism>
<reference evidence="10 11" key="1">
    <citation type="submission" date="2009-12" db="EMBL/GenBank/DDBJ databases">
        <title>The Genome Sequence of Anolis carolinensis (Green Anole Lizard).</title>
        <authorList>
            <consortium name="The Genome Sequencing Platform"/>
            <person name="Di Palma F."/>
            <person name="Alfoldi J."/>
            <person name="Heiman D."/>
            <person name="Young S."/>
            <person name="Grabherr M."/>
            <person name="Johnson J."/>
            <person name="Lander E.S."/>
            <person name="Lindblad-Toh K."/>
        </authorList>
    </citation>
    <scope>NUCLEOTIDE SEQUENCE [LARGE SCALE GENOMIC DNA]</scope>
    <source>
        <strain evidence="10 11">JBL SC #1</strain>
    </source>
</reference>
<reference evidence="10" key="3">
    <citation type="submission" date="2025-09" db="UniProtKB">
        <authorList>
            <consortium name="Ensembl"/>
        </authorList>
    </citation>
    <scope>IDENTIFICATION</scope>
</reference>
<dbReference type="OrthoDB" id="8784777at2759"/>
<evidence type="ECO:0000259" key="9">
    <source>
        <dbReference type="SMART" id="SM00078"/>
    </source>
</evidence>
<dbReference type="FunCoup" id="G1KXC3">
    <property type="interactions" value="2"/>
</dbReference>
<dbReference type="PANTHER" id="PTHR12004">
    <property type="entry name" value="RELAXIN"/>
    <property type="match status" value="1"/>
</dbReference>
<feature type="signal peptide" evidence="8">
    <location>
        <begin position="1"/>
        <end position="24"/>
    </location>
</feature>
<gene>
    <name evidence="10" type="primary">LOC103277661</name>
</gene>
<dbReference type="eggNOG" id="ENOG502S5T3">
    <property type="taxonomic scope" value="Eukaryota"/>
</dbReference>
<dbReference type="InterPro" id="IPR051042">
    <property type="entry name" value="Repro_Hormone_Insulin-like"/>
</dbReference>
<accession>G1KXC3</accession>
<sequence length="196" mass="22197">MGPQSLLALLLLLLLSHCPFFSEEQSTGDEGEPRVKLCGRDFVRAVVFTCGGSRYRRISPETTAASGDNTRTPQIGFLKITNDKGQENKNLLSVSDPTVKQLQSLNQPAGQQPLKDLSTLYIESAPLSDNFIEYIRQVEDAARKRRRETEPNNLKNLNNFPWDKYPRRKRDVDLQDRLSLICCVLGCTQEILNRLC</sequence>
<dbReference type="GO" id="GO:0005576">
    <property type="term" value="C:extracellular region"/>
    <property type="evidence" value="ECO:0007669"/>
    <property type="project" value="UniProtKB-SubCell"/>
</dbReference>
<evidence type="ECO:0000256" key="5">
    <source>
        <dbReference type="ARBA" id="ARBA00022685"/>
    </source>
</evidence>
<keyword evidence="8" id="KW-0732">Signal</keyword>
<comment type="similarity">
    <text evidence="2">Belongs to the insulin family.</text>
</comment>
<dbReference type="SUPFAM" id="SSF56994">
    <property type="entry name" value="Insulin-like"/>
    <property type="match status" value="1"/>
</dbReference>
<dbReference type="InterPro" id="IPR016179">
    <property type="entry name" value="Insulin-like"/>
</dbReference>
<dbReference type="InParanoid" id="G1KXC3"/>
<dbReference type="OMA" id="AGICCKW"/>
<evidence type="ECO:0000313" key="11">
    <source>
        <dbReference type="Proteomes" id="UP000001646"/>
    </source>
</evidence>
<dbReference type="Bgee" id="ENSACAG00000024061">
    <property type="expression patterns" value="Expressed in ovary and 1 other cell type or tissue"/>
</dbReference>
<dbReference type="KEGG" id="acs:103277661"/>
<keyword evidence="11" id="KW-1185">Reference proteome</keyword>
<keyword evidence="4" id="KW-0964">Secreted</keyword>
<dbReference type="Proteomes" id="UP000001646">
    <property type="component" value="Chromosome 2"/>
</dbReference>
<dbReference type="AlphaFoldDB" id="G1KXC3"/>
<evidence type="ECO:0000256" key="1">
    <source>
        <dbReference type="ARBA" id="ARBA00004613"/>
    </source>
</evidence>
<dbReference type="GeneTree" id="ENSGT00940000154434"/>
<protein>
    <recommendedName>
        <fullName evidence="9">Insulin-like domain-containing protein</fullName>
    </recommendedName>
</protein>
<feature type="chain" id="PRO_5003413184" description="Insulin-like domain-containing protein" evidence="8">
    <location>
        <begin position="25"/>
        <end position="196"/>
    </location>
</feature>
<evidence type="ECO:0000256" key="2">
    <source>
        <dbReference type="ARBA" id="ARBA00009034"/>
    </source>
</evidence>
<dbReference type="GO" id="GO:0005179">
    <property type="term" value="F:hormone activity"/>
    <property type="evidence" value="ECO:0007669"/>
    <property type="project" value="UniProtKB-KW"/>
</dbReference>
<keyword evidence="5" id="KW-0165">Cleavage on pair of basic residues</keyword>
<evidence type="ECO:0000256" key="3">
    <source>
        <dbReference type="ARBA" id="ARBA00011207"/>
    </source>
</evidence>